<name>A0A834P3Y5_VESPE</name>
<dbReference type="Proteomes" id="UP000600918">
    <property type="component" value="Unassembled WGS sequence"/>
</dbReference>
<evidence type="ECO:0000313" key="2">
    <source>
        <dbReference type="Proteomes" id="UP000600918"/>
    </source>
</evidence>
<reference evidence="1" key="1">
    <citation type="journal article" date="2020" name="G3 (Bethesda)">
        <title>High-Quality Assemblies for Three Invasive Social Wasps from the &lt;i&gt;Vespula&lt;/i&gt; Genus.</title>
        <authorList>
            <person name="Harrop T.W.R."/>
            <person name="Guhlin J."/>
            <person name="McLaughlin G.M."/>
            <person name="Permina E."/>
            <person name="Stockwell P."/>
            <person name="Gilligan J."/>
            <person name="Le Lec M.F."/>
            <person name="Gruber M.A.M."/>
            <person name="Quinn O."/>
            <person name="Lovegrove M."/>
            <person name="Duncan E.J."/>
            <person name="Remnant E.J."/>
            <person name="Van Eeckhoven J."/>
            <person name="Graham B."/>
            <person name="Knapp R.A."/>
            <person name="Langford K.W."/>
            <person name="Kronenberg Z."/>
            <person name="Press M.O."/>
            <person name="Eacker S.M."/>
            <person name="Wilson-Rankin E.E."/>
            <person name="Purcell J."/>
            <person name="Lester P.J."/>
            <person name="Dearden P.K."/>
        </authorList>
    </citation>
    <scope>NUCLEOTIDE SEQUENCE</scope>
    <source>
        <strain evidence="1">Volc-1</strain>
    </source>
</reference>
<organism evidence="1 2">
    <name type="scientific">Vespula pensylvanica</name>
    <name type="common">Western yellow jacket</name>
    <name type="synonym">Wasp</name>
    <dbReference type="NCBI Taxonomy" id="30213"/>
    <lineage>
        <taxon>Eukaryota</taxon>
        <taxon>Metazoa</taxon>
        <taxon>Ecdysozoa</taxon>
        <taxon>Arthropoda</taxon>
        <taxon>Hexapoda</taxon>
        <taxon>Insecta</taxon>
        <taxon>Pterygota</taxon>
        <taxon>Neoptera</taxon>
        <taxon>Endopterygota</taxon>
        <taxon>Hymenoptera</taxon>
        <taxon>Apocrita</taxon>
        <taxon>Aculeata</taxon>
        <taxon>Vespoidea</taxon>
        <taxon>Vespidae</taxon>
        <taxon>Vespinae</taxon>
        <taxon>Vespula</taxon>
    </lineage>
</organism>
<keyword evidence="2" id="KW-1185">Reference proteome</keyword>
<sequence>MVVGKRNNYDGSSSNMKLSEIQLVKEVLIKEKQERQVIMQREELKGSYTPSATVHILTQNLSSYVPRGTTYGTTLSGLS</sequence>
<evidence type="ECO:0000313" key="1">
    <source>
        <dbReference type="EMBL" id="KAF7427380.1"/>
    </source>
</evidence>
<proteinExistence type="predicted"/>
<protein>
    <submittedName>
        <fullName evidence="1">Uncharacterized protein</fullName>
    </submittedName>
</protein>
<comment type="caution">
    <text evidence="1">The sequence shown here is derived from an EMBL/GenBank/DDBJ whole genome shotgun (WGS) entry which is preliminary data.</text>
</comment>
<accession>A0A834P3Y5</accession>
<dbReference type="AlphaFoldDB" id="A0A834P3Y5"/>
<dbReference type="EMBL" id="JACSDY010000005">
    <property type="protein sequence ID" value="KAF7427380.1"/>
    <property type="molecule type" value="Genomic_DNA"/>
</dbReference>
<gene>
    <name evidence="1" type="ORF">H0235_007074</name>
</gene>